<name>A0A0A9YZD5_LYGHE</name>
<dbReference type="EMBL" id="GBHO01007151">
    <property type="protein sequence ID" value="JAG36453.1"/>
    <property type="molecule type" value="Transcribed_RNA"/>
</dbReference>
<proteinExistence type="inferred from homology"/>
<dbReference type="EC" id="2.7.7.19" evidence="3"/>
<dbReference type="GO" id="GO:0006397">
    <property type="term" value="P:mRNA processing"/>
    <property type="evidence" value="ECO:0007669"/>
    <property type="project" value="UniProtKB-KW"/>
</dbReference>
<evidence type="ECO:0000259" key="11">
    <source>
        <dbReference type="Pfam" id="PF04928"/>
    </source>
</evidence>
<dbReference type="InterPro" id="IPR007010">
    <property type="entry name" value="PolA_pol_RNA-bd_dom"/>
</dbReference>
<dbReference type="SUPFAM" id="SSF55003">
    <property type="entry name" value="PAP/Archaeal CCA-adding enzyme, C-terminal domain"/>
    <property type="match status" value="1"/>
</dbReference>
<keyword evidence="5" id="KW-0808">Transferase</keyword>
<dbReference type="AlphaFoldDB" id="A0A0A9YZD5"/>
<dbReference type="Gene3D" id="3.30.70.590">
    <property type="entry name" value="Poly(A) polymerase predicted RNA binding domain"/>
    <property type="match status" value="1"/>
</dbReference>
<dbReference type="GO" id="GO:0005524">
    <property type="term" value="F:ATP binding"/>
    <property type="evidence" value="ECO:0007669"/>
    <property type="project" value="UniProtKB-KW"/>
</dbReference>
<dbReference type="PANTHER" id="PTHR10682:SF10">
    <property type="entry name" value="POLYNUCLEOTIDE ADENYLYLTRANSFERASE"/>
    <property type="match status" value="1"/>
</dbReference>
<protein>
    <recommendedName>
        <fullName evidence="3">polynucleotide adenylyltransferase</fullName>
        <ecNumber evidence="3">2.7.7.19</ecNumber>
    </recommendedName>
</protein>
<dbReference type="InterPro" id="IPR007012">
    <property type="entry name" value="PolA_pol_cen_dom"/>
</dbReference>
<gene>
    <name evidence="12" type="primary">papA</name>
    <name evidence="12" type="ORF">CM83_17600</name>
</gene>
<evidence type="ECO:0000256" key="2">
    <source>
        <dbReference type="ARBA" id="ARBA00010912"/>
    </source>
</evidence>
<dbReference type="GO" id="GO:0031123">
    <property type="term" value="P:RNA 3'-end processing"/>
    <property type="evidence" value="ECO:0007669"/>
    <property type="project" value="InterPro"/>
</dbReference>
<organism evidence="12">
    <name type="scientific">Lygus hesperus</name>
    <name type="common">Western plant bug</name>
    <dbReference type="NCBI Taxonomy" id="30085"/>
    <lineage>
        <taxon>Eukaryota</taxon>
        <taxon>Metazoa</taxon>
        <taxon>Ecdysozoa</taxon>
        <taxon>Arthropoda</taxon>
        <taxon>Hexapoda</taxon>
        <taxon>Insecta</taxon>
        <taxon>Pterygota</taxon>
        <taxon>Neoptera</taxon>
        <taxon>Paraneoptera</taxon>
        <taxon>Hemiptera</taxon>
        <taxon>Heteroptera</taxon>
        <taxon>Panheteroptera</taxon>
        <taxon>Cimicomorpha</taxon>
        <taxon>Miridae</taxon>
        <taxon>Mirini</taxon>
        <taxon>Lygus</taxon>
    </lineage>
</organism>
<comment type="subcellular location">
    <subcellularLocation>
        <location evidence="1">Nucleus</location>
    </subcellularLocation>
</comment>
<feature type="domain" description="Poly(A) polymerase central" evidence="11">
    <location>
        <begin position="1"/>
        <end position="86"/>
    </location>
</feature>
<keyword evidence="7" id="KW-0067">ATP-binding</keyword>
<evidence type="ECO:0000256" key="3">
    <source>
        <dbReference type="ARBA" id="ARBA00012388"/>
    </source>
</evidence>
<keyword evidence="4" id="KW-0507">mRNA processing</keyword>
<dbReference type="PANTHER" id="PTHR10682">
    <property type="entry name" value="POLY A POLYMERASE"/>
    <property type="match status" value="1"/>
</dbReference>
<comment type="catalytic activity">
    <reaction evidence="9">
        <text>RNA(n) + ATP = RNA(n)-3'-adenine ribonucleotide + diphosphate</text>
        <dbReference type="Rhea" id="RHEA:11332"/>
        <dbReference type="Rhea" id="RHEA-COMP:14527"/>
        <dbReference type="Rhea" id="RHEA-COMP:17347"/>
        <dbReference type="ChEBI" id="CHEBI:30616"/>
        <dbReference type="ChEBI" id="CHEBI:33019"/>
        <dbReference type="ChEBI" id="CHEBI:140395"/>
        <dbReference type="ChEBI" id="CHEBI:173115"/>
        <dbReference type="EC" id="2.7.7.19"/>
    </reaction>
</comment>
<feature type="domain" description="Poly(A) polymerase RNA-binding" evidence="10">
    <location>
        <begin position="106"/>
        <end position="215"/>
    </location>
</feature>
<evidence type="ECO:0000313" key="12">
    <source>
        <dbReference type="EMBL" id="JAG36453.1"/>
    </source>
</evidence>
<dbReference type="GO" id="GO:1990817">
    <property type="term" value="F:poly(A) RNA polymerase activity"/>
    <property type="evidence" value="ECO:0007669"/>
    <property type="project" value="UniProtKB-EC"/>
</dbReference>
<evidence type="ECO:0000256" key="7">
    <source>
        <dbReference type="ARBA" id="ARBA00022840"/>
    </source>
</evidence>
<dbReference type="Gene3D" id="1.10.1410.10">
    <property type="match status" value="1"/>
</dbReference>
<dbReference type="InterPro" id="IPR011068">
    <property type="entry name" value="NuclTrfase_I-like_C"/>
</dbReference>
<comment type="similarity">
    <text evidence="2">Belongs to the poly(A) polymerase family.</text>
</comment>
<dbReference type="Pfam" id="PF04926">
    <property type="entry name" value="PAP_RNA-bind"/>
    <property type="match status" value="1"/>
</dbReference>
<accession>A0A0A9YZD5</accession>
<evidence type="ECO:0000256" key="1">
    <source>
        <dbReference type="ARBA" id="ARBA00004123"/>
    </source>
</evidence>
<sequence>MVQHFFRVTSIWKWPSPIHLIYPTLDGPLGIPVWTEQRNSRTDLMPIITPAYPCMNSTYNICQTTKYHLLREFERGARITQPLAGADVTDEQVYKILQDLVEDIPFFHMYKYFLNIITETVTEKEMEIWYGWVESQLRKFYIRLETIPGLLLHPFPTSFDETLLSGGDHGTQSQVVKDETVTALHTDGGVQVTDVLEDTGEPESVAHPLRKHLYIG</sequence>
<dbReference type="GO" id="GO:0005634">
    <property type="term" value="C:nucleus"/>
    <property type="evidence" value="ECO:0007669"/>
    <property type="project" value="UniProtKB-SubCell"/>
</dbReference>
<evidence type="ECO:0000259" key="10">
    <source>
        <dbReference type="Pfam" id="PF04926"/>
    </source>
</evidence>
<evidence type="ECO:0000256" key="6">
    <source>
        <dbReference type="ARBA" id="ARBA00022741"/>
    </source>
</evidence>
<evidence type="ECO:0000256" key="4">
    <source>
        <dbReference type="ARBA" id="ARBA00022664"/>
    </source>
</evidence>
<dbReference type="Pfam" id="PF04928">
    <property type="entry name" value="PAP_central"/>
    <property type="match status" value="1"/>
</dbReference>
<evidence type="ECO:0000256" key="9">
    <source>
        <dbReference type="ARBA" id="ARBA00048830"/>
    </source>
</evidence>
<keyword evidence="8" id="KW-0539">Nucleus</keyword>
<reference evidence="12" key="2">
    <citation type="submission" date="2014-07" db="EMBL/GenBank/DDBJ databases">
        <authorList>
            <person name="Hull J."/>
        </authorList>
    </citation>
    <scope>NUCLEOTIDE SEQUENCE</scope>
</reference>
<dbReference type="GO" id="GO:0003723">
    <property type="term" value="F:RNA binding"/>
    <property type="evidence" value="ECO:0007669"/>
    <property type="project" value="InterPro"/>
</dbReference>
<evidence type="ECO:0000256" key="8">
    <source>
        <dbReference type="ARBA" id="ARBA00023242"/>
    </source>
</evidence>
<dbReference type="SUPFAM" id="SSF81631">
    <property type="entry name" value="PAP/OAS1 substrate-binding domain"/>
    <property type="match status" value="1"/>
</dbReference>
<reference evidence="12" key="1">
    <citation type="journal article" date="2014" name="PLoS ONE">
        <title>Transcriptome-Based Identification of ABC Transporters in the Western Tarnished Plant Bug Lygus hesperus.</title>
        <authorList>
            <person name="Hull J.J."/>
            <person name="Chaney K."/>
            <person name="Geib S.M."/>
            <person name="Fabrick J.A."/>
            <person name="Brent C.S."/>
            <person name="Walsh D."/>
            <person name="Lavine L.C."/>
        </authorList>
    </citation>
    <scope>NUCLEOTIDE SEQUENCE</scope>
</reference>
<evidence type="ECO:0000256" key="5">
    <source>
        <dbReference type="ARBA" id="ARBA00022679"/>
    </source>
</evidence>
<keyword evidence="6" id="KW-0547">Nucleotide-binding</keyword>